<feature type="region of interest" description="Disordered" evidence="2">
    <location>
        <begin position="910"/>
        <end position="930"/>
    </location>
</feature>
<organism evidence="3 4">
    <name type="scientific">Aphanomyces euteiches</name>
    <dbReference type="NCBI Taxonomy" id="100861"/>
    <lineage>
        <taxon>Eukaryota</taxon>
        <taxon>Sar</taxon>
        <taxon>Stramenopiles</taxon>
        <taxon>Oomycota</taxon>
        <taxon>Saprolegniomycetes</taxon>
        <taxon>Saprolegniales</taxon>
        <taxon>Verrucalvaceae</taxon>
        <taxon>Aphanomyces</taxon>
    </lineage>
</organism>
<dbReference type="VEuPathDB" id="FungiDB:AeMF1_013521"/>
<evidence type="ECO:0000256" key="2">
    <source>
        <dbReference type="SAM" id="MobiDB-lite"/>
    </source>
</evidence>
<feature type="coiled-coil region" evidence="1">
    <location>
        <begin position="1198"/>
        <end position="1262"/>
    </location>
</feature>
<name>A0A6G0WW19_9STRA</name>
<feature type="region of interest" description="Disordered" evidence="2">
    <location>
        <begin position="819"/>
        <end position="844"/>
    </location>
</feature>
<reference evidence="3 4" key="1">
    <citation type="submission" date="2019-07" db="EMBL/GenBank/DDBJ databases">
        <title>Genomics analysis of Aphanomyces spp. identifies a new class of oomycete effector associated with host adaptation.</title>
        <authorList>
            <person name="Gaulin E."/>
        </authorList>
    </citation>
    <scope>NUCLEOTIDE SEQUENCE [LARGE SCALE GENOMIC DNA]</scope>
    <source>
        <strain evidence="3 4">ATCC 201684</strain>
    </source>
</reference>
<dbReference type="PANTHER" id="PTHR31859:SF1">
    <property type="entry name" value="TETRATRICOPEPTIDE REPEAT PROTEIN 39C"/>
    <property type="match status" value="1"/>
</dbReference>
<proteinExistence type="predicted"/>
<dbReference type="Proteomes" id="UP000481153">
    <property type="component" value="Unassembled WGS sequence"/>
</dbReference>
<sequence length="1268" mass="141761">MAAVHHPGEYSCIMSDGYSYKCVRLEKPLFSKVHRVQSLDNEVLYRNIASAGEDAGWSNLHVGHVLVAVNGQSVSHLSSSKLNLHLAQMQRPFTLTFCDELHHQIELKLQNDHGPSRRNSLVTLRDIDNDLALARAHILTNELDKAFGIVTRMPPGCHYHVTLFKAEIQCIRALVSGDHLSVKKAVDDSKAAVQVLNMFGELSQLAPKNKLLVNIALAEAWAFLAMAHIIAKQMNPALVALHKSHQMYLAANEALEKSTIVAAVPPSILKDIHGRVLCGLGVFALLTGVAPSEWHWLLRLYSSVSSTSSLRDGMTQLHKCWSQHNLRSPWAGVALMNATPMLLQHWAGKKPFPSPHSTSSTDDSDDDGSLLRASALTAISAECLERYPEWILVRWSQSVHLQQNHIDKALAMVENVWPNKEDVQYALKLHIGRLHFKRHDLAAAADTFQAVMTSQVKTRAMAANSVQQAACVHLAACVCAEPDPNMRFVRTLINQALRLDEGDDKIEAVHVHRARYYRNLPDFHMRLLPFDLLYLCAANCTRLSRTEDVSAIVQLDKLVEIAPTSSRQWLMAAQRYHSAYMTSPSCQPLTDESSSLRLDDGHEVAFCIDWLTLRGMILLHIDLDAAKHSFRLHHLVFQSVAFCLLESSYEITQVKQCHCWIMLCSGIKRMLLAMPTTSLASSIERKSCVASWLDMQLAISTLFPSLCKMAIKKSIQMSAFGRFLNTGASNNDVKTTANTGLSFTSATGPPSGSGATSAVSRLGLGNIFSAASKLSSTLGSNSALASSAPNSHKPEKVNRDGQRMEVVYEYDRVDGTVLRPSVDPKRYGDENARAGEGDDTFPNITLDEDCEWTSAWEVDMSNWASVDKDGWTYGADWADILKLARDELSHATKHPNDSVRRRRHVRYWKKQDDNSHEGENAAADSWSADTENVLIDEDNDDDPFSRTAQKKQSGFRFAARAGKDFTKDYNNIGDLNTLTWLVNANETSAAPTDEAIREKTANLEERIKEASEKSAAQEQALRMKHQKKAKEVAMQQRKLALLIEQYRKVKTEHDALQGNAAELARVVEQLRKEATEKDILANEDQRAINAEMQAANQALEEKAKALATARIRYKRDNKSLAAAIQAAKQRLEQQEQAKAAGLAQDPVAKELEEMVDKLTKLHAKVEAVKQHRLAIEEERKEMFNQVVEKKSDLRMQSKLKVETSLADVDAKLAQLKQEQENVIKSYATKPEGQVLEQLNKRRNEIRNEMSALKERRMELATKQRHVEL</sequence>
<dbReference type="PANTHER" id="PTHR31859">
    <property type="entry name" value="TETRATRICOPEPTIDE REPEAT PROTEIN 39 FAMILY MEMBER"/>
    <property type="match status" value="1"/>
</dbReference>
<feature type="compositionally biased region" description="Basic and acidic residues" evidence="2">
    <location>
        <begin position="822"/>
        <end position="836"/>
    </location>
</feature>
<gene>
    <name evidence="3" type="ORF">Ae201684_011031</name>
</gene>
<dbReference type="InterPro" id="IPR019412">
    <property type="entry name" value="IML2/TPR_39"/>
</dbReference>
<protein>
    <recommendedName>
        <fullName evidence="5">PDZ domain-containing protein</fullName>
    </recommendedName>
</protein>
<dbReference type="VEuPathDB" id="FungiDB:AeMF1_013522"/>
<keyword evidence="4" id="KW-1185">Reference proteome</keyword>
<evidence type="ECO:0000313" key="4">
    <source>
        <dbReference type="Proteomes" id="UP000481153"/>
    </source>
</evidence>
<comment type="caution">
    <text evidence="3">The sequence shown here is derived from an EMBL/GenBank/DDBJ whole genome shotgun (WGS) entry which is preliminary data.</text>
</comment>
<feature type="coiled-coil region" evidence="1">
    <location>
        <begin position="1053"/>
        <end position="1171"/>
    </location>
</feature>
<evidence type="ECO:0000256" key="1">
    <source>
        <dbReference type="SAM" id="Coils"/>
    </source>
</evidence>
<feature type="compositionally biased region" description="Basic and acidic residues" evidence="2">
    <location>
        <begin position="910"/>
        <end position="919"/>
    </location>
</feature>
<evidence type="ECO:0008006" key="5">
    <source>
        <dbReference type="Google" id="ProtNLM"/>
    </source>
</evidence>
<feature type="coiled-coil region" evidence="1">
    <location>
        <begin position="993"/>
        <end position="1020"/>
    </location>
</feature>
<dbReference type="AlphaFoldDB" id="A0A6G0WW19"/>
<accession>A0A6G0WW19</accession>
<evidence type="ECO:0000313" key="3">
    <source>
        <dbReference type="EMBL" id="KAF0731728.1"/>
    </source>
</evidence>
<dbReference type="EMBL" id="VJMJ01000140">
    <property type="protein sequence ID" value="KAF0731728.1"/>
    <property type="molecule type" value="Genomic_DNA"/>
</dbReference>
<keyword evidence="1" id="KW-0175">Coiled coil</keyword>